<evidence type="ECO:0000259" key="1">
    <source>
        <dbReference type="Pfam" id="PF09250"/>
    </source>
</evidence>
<feature type="domain" description="DNA primase/polymerase bifunctional N-terminal" evidence="1">
    <location>
        <begin position="6"/>
        <end position="64"/>
    </location>
</feature>
<comment type="caution">
    <text evidence="2">The sequence shown here is derived from an EMBL/GenBank/DDBJ whole genome shotgun (WGS) entry which is preliminary data.</text>
</comment>
<dbReference type="SUPFAM" id="SSF56747">
    <property type="entry name" value="Prim-pol domain"/>
    <property type="match status" value="1"/>
</dbReference>
<dbReference type="Pfam" id="PF09250">
    <property type="entry name" value="Prim-Pol"/>
    <property type="match status" value="1"/>
</dbReference>
<gene>
    <name evidence="2" type="ORF">LCGC14_2363870</name>
</gene>
<dbReference type="AlphaFoldDB" id="A0A0F9CT75"/>
<sequence length="66" mass="7402">MSAFKQYIEHGWLLVPIPPGQKGPRTKGWNLKSNCITDPDHEMRSAGLAHAYSQTCAIDVDDYDRA</sequence>
<name>A0A0F9CT75_9ZZZZ</name>
<reference evidence="2" key="1">
    <citation type="journal article" date="2015" name="Nature">
        <title>Complex archaea that bridge the gap between prokaryotes and eukaryotes.</title>
        <authorList>
            <person name="Spang A."/>
            <person name="Saw J.H."/>
            <person name="Jorgensen S.L."/>
            <person name="Zaremba-Niedzwiedzka K."/>
            <person name="Martijn J."/>
            <person name="Lind A.E."/>
            <person name="van Eijk R."/>
            <person name="Schleper C."/>
            <person name="Guy L."/>
            <person name="Ettema T.J."/>
        </authorList>
    </citation>
    <scope>NUCLEOTIDE SEQUENCE</scope>
</reference>
<dbReference type="EMBL" id="LAZR01034692">
    <property type="protein sequence ID" value="KKL44621.1"/>
    <property type="molecule type" value="Genomic_DNA"/>
</dbReference>
<accession>A0A0F9CT75</accession>
<proteinExistence type="predicted"/>
<feature type="non-terminal residue" evidence="2">
    <location>
        <position position="66"/>
    </location>
</feature>
<protein>
    <recommendedName>
        <fullName evidence="1">DNA primase/polymerase bifunctional N-terminal domain-containing protein</fullName>
    </recommendedName>
</protein>
<dbReference type="InterPro" id="IPR015330">
    <property type="entry name" value="DNA_primase/pol_bifunc_N"/>
</dbReference>
<organism evidence="2">
    <name type="scientific">marine sediment metagenome</name>
    <dbReference type="NCBI Taxonomy" id="412755"/>
    <lineage>
        <taxon>unclassified sequences</taxon>
        <taxon>metagenomes</taxon>
        <taxon>ecological metagenomes</taxon>
    </lineage>
</organism>
<evidence type="ECO:0000313" key="2">
    <source>
        <dbReference type="EMBL" id="KKL44621.1"/>
    </source>
</evidence>